<dbReference type="AlphaFoldDB" id="A0AA38SPN9"/>
<organism evidence="1 2">
    <name type="scientific">Centaurea solstitialis</name>
    <name type="common">yellow star-thistle</name>
    <dbReference type="NCBI Taxonomy" id="347529"/>
    <lineage>
        <taxon>Eukaryota</taxon>
        <taxon>Viridiplantae</taxon>
        <taxon>Streptophyta</taxon>
        <taxon>Embryophyta</taxon>
        <taxon>Tracheophyta</taxon>
        <taxon>Spermatophyta</taxon>
        <taxon>Magnoliopsida</taxon>
        <taxon>eudicotyledons</taxon>
        <taxon>Gunneridae</taxon>
        <taxon>Pentapetalae</taxon>
        <taxon>asterids</taxon>
        <taxon>campanulids</taxon>
        <taxon>Asterales</taxon>
        <taxon>Asteraceae</taxon>
        <taxon>Carduoideae</taxon>
        <taxon>Cardueae</taxon>
        <taxon>Centaureinae</taxon>
        <taxon>Centaurea</taxon>
    </lineage>
</organism>
<dbReference type="Proteomes" id="UP001172457">
    <property type="component" value="Chromosome 7"/>
</dbReference>
<dbReference type="Gene3D" id="3.40.50.150">
    <property type="entry name" value="Vaccinia Virus protein VP39"/>
    <property type="match status" value="1"/>
</dbReference>
<protein>
    <recommendedName>
        <fullName evidence="3">Methyltransferase-like protein 13</fullName>
    </recommendedName>
</protein>
<gene>
    <name evidence="1" type="ORF">OSB04_026817</name>
</gene>
<keyword evidence="2" id="KW-1185">Reference proteome</keyword>
<evidence type="ECO:0008006" key="3">
    <source>
        <dbReference type="Google" id="ProtNLM"/>
    </source>
</evidence>
<dbReference type="SUPFAM" id="SSF53335">
    <property type="entry name" value="S-adenosyl-L-methionine-dependent methyltransferases"/>
    <property type="match status" value="1"/>
</dbReference>
<dbReference type="InterPro" id="IPR029063">
    <property type="entry name" value="SAM-dependent_MTases_sf"/>
</dbReference>
<name>A0AA38SPN9_9ASTR</name>
<sequence length="405" mass="45564">MPPLEITRIPHITGSQFFTFTVPNPIFHDCHLRSPLLRVAVLDTPHPRAPPPSGDLPIVVAMIVPPNRESDWIFSTEAGQFQILQSYTNVARLVLIGNNPQPNSPPVPFVRSPASDSDEQLRDTMEDELISLVVSLHPNICFQDGMFPEPEFLTFEDPTLYSVILNRFMGRLVGEFLVEDVEVERKWKSEDDKKDFRRRLRFKRTPKTIQSEVPLVPASDEQLTDVVVDLMGMRKLDEVEFRVDPTVLVSPHLVAMVAGVSLIAPYIDQRIRNGFAPRALCLGVGGGALLTFLKSQLGFQVVGVESDEVVMNVGRRYFGLVDSISLQLVLGDAIEFLEKFSRGLARRNPLHLPVSITMKDDKYDAIMVDLDFGDAGPGSVARHRALLRGRFFSRLDRFFTIKVFL</sequence>
<accession>A0AA38SPN9</accession>
<dbReference type="CDD" id="cd02440">
    <property type="entry name" value="AdoMet_MTases"/>
    <property type="match status" value="1"/>
</dbReference>
<dbReference type="EMBL" id="JARYMX010000007">
    <property type="protein sequence ID" value="KAJ9540311.1"/>
    <property type="molecule type" value="Genomic_DNA"/>
</dbReference>
<evidence type="ECO:0000313" key="1">
    <source>
        <dbReference type="EMBL" id="KAJ9540311.1"/>
    </source>
</evidence>
<evidence type="ECO:0000313" key="2">
    <source>
        <dbReference type="Proteomes" id="UP001172457"/>
    </source>
</evidence>
<reference evidence="1" key="1">
    <citation type="submission" date="2023-03" db="EMBL/GenBank/DDBJ databases">
        <title>Chromosome-scale reference genome and RAD-based genetic map of yellow starthistle (Centaurea solstitialis) reveal putative structural variation and QTLs associated with invader traits.</title>
        <authorList>
            <person name="Reatini B."/>
            <person name="Cang F.A."/>
            <person name="Jiang Q."/>
            <person name="Mckibben M.T.W."/>
            <person name="Barker M.S."/>
            <person name="Rieseberg L.H."/>
            <person name="Dlugosch K.M."/>
        </authorList>
    </citation>
    <scope>NUCLEOTIDE SEQUENCE</scope>
    <source>
        <strain evidence="1">CAN-66</strain>
        <tissue evidence="1">Leaf</tissue>
    </source>
</reference>
<proteinExistence type="predicted"/>
<comment type="caution">
    <text evidence="1">The sequence shown here is derived from an EMBL/GenBank/DDBJ whole genome shotgun (WGS) entry which is preliminary data.</text>
</comment>